<evidence type="ECO:0000259" key="6">
    <source>
        <dbReference type="Pfam" id="PF00892"/>
    </source>
</evidence>
<reference evidence="7 8" key="1">
    <citation type="submission" date="2013-08" db="EMBL/GenBank/DDBJ databases">
        <title>An opportunistic ruminal bacterium that causes liver abscesses in cattle.</title>
        <authorList>
            <person name="Benahmed F.H."/>
            <person name="Rasmussen M."/>
            <person name="Harbottle H."/>
            <person name="Soppet D."/>
            <person name="Nagaraja T.G."/>
            <person name="Davidson M."/>
        </authorList>
    </citation>
    <scope>NUCLEOTIDE SEQUENCE [LARGE SCALE GENOMIC DNA]</scope>
    <source>
        <strain evidence="7 8">B35</strain>
    </source>
</reference>
<feature type="domain" description="EamA" evidence="6">
    <location>
        <begin position="167"/>
        <end position="302"/>
    </location>
</feature>
<accession>A0A017H3E2</accession>
<name>A0A017H3E2_9FUSO</name>
<keyword evidence="5" id="KW-0472">Membrane</keyword>
<dbReference type="PATRIC" id="fig|1226633.4.peg.1195"/>
<evidence type="ECO:0000256" key="3">
    <source>
        <dbReference type="ARBA" id="ARBA00022692"/>
    </source>
</evidence>
<dbReference type="EMBL" id="AUZI01000013">
    <property type="protein sequence ID" value="KID49258.1"/>
    <property type="molecule type" value="Genomic_DNA"/>
</dbReference>
<proteinExistence type="predicted"/>
<evidence type="ECO:0000256" key="5">
    <source>
        <dbReference type="ARBA" id="ARBA00023136"/>
    </source>
</evidence>
<gene>
    <name evidence="7" type="ORF">C095_05930</name>
</gene>
<comment type="caution">
    <text evidence="7">The sequence shown here is derived from an EMBL/GenBank/DDBJ whole genome shotgun (WGS) entry which is preliminary data.</text>
</comment>
<dbReference type="PANTHER" id="PTHR32322">
    <property type="entry name" value="INNER MEMBRANE TRANSPORTER"/>
    <property type="match status" value="1"/>
</dbReference>
<feature type="domain" description="EamA" evidence="6">
    <location>
        <begin position="18"/>
        <end position="147"/>
    </location>
</feature>
<dbReference type="InterPro" id="IPR050638">
    <property type="entry name" value="AA-Vitamin_Transporters"/>
</dbReference>
<evidence type="ECO:0000313" key="8">
    <source>
        <dbReference type="Proteomes" id="UP000031184"/>
    </source>
</evidence>
<dbReference type="Proteomes" id="UP000031184">
    <property type="component" value="Unassembled WGS sequence"/>
</dbReference>
<keyword evidence="2" id="KW-1003">Cell membrane</keyword>
<dbReference type="Pfam" id="PF00892">
    <property type="entry name" value="EamA"/>
    <property type="match status" value="2"/>
</dbReference>
<evidence type="ECO:0000256" key="2">
    <source>
        <dbReference type="ARBA" id="ARBA00022475"/>
    </source>
</evidence>
<dbReference type="InterPro" id="IPR037185">
    <property type="entry name" value="EmrE-like"/>
</dbReference>
<evidence type="ECO:0000313" key="7">
    <source>
        <dbReference type="EMBL" id="KID49258.1"/>
    </source>
</evidence>
<protein>
    <submittedName>
        <fullName evidence="7">Transporter</fullName>
    </submittedName>
</protein>
<keyword evidence="3" id="KW-0812">Transmembrane</keyword>
<keyword evidence="4" id="KW-1133">Transmembrane helix</keyword>
<dbReference type="SUPFAM" id="SSF103481">
    <property type="entry name" value="Multidrug resistance efflux transporter EmrE"/>
    <property type="match status" value="1"/>
</dbReference>
<comment type="subcellular location">
    <subcellularLocation>
        <location evidence="1">Cell membrane</location>
        <topology evidence="1">Multi-pass membrane protein</topology>
    </subcellularLocation>
</comment>
<dbReference type="InterPro" id="IPR000620">
    <property type="entry name" value="EamA_dom"/>
</dbReference>
<dbReference type="PANTHER" id="PTHR32322:SF18">
    <property type="entry name" value="S-ADENOSYLMETHIONINE_S-ADENOSYLHOMOCYSTEINE TRANSPORTER"/>
    <property type="match status" value="1"/>
</dbReference>
<evidence type="ECO:0000256" key="4">
    <source>
        <dbReference type="ARBA" id="ARBA00022989"/>
    </source>
</evidence>
<organism evidence="7 8">
    <name type="scientific">Fusobacterium necrophorum subsp. funduliforme B35</name>
    <dbReference type="NCBI Taxonomy" id="1226633"/>
    <lineage>
        <taxon>Bacteria</taxon>
        <taxon>Fusobacteriati</taxon>
        <taxon>Fusobacteriota</taxon>
        <taxon>Fusobacteriia</taxon>
        <taxon>Fusobacteriales</taxon>
        <taxon>Fusobacteriaceae</taxon>
        <taxon>Fusobacterium</taxon>
    </lineage>
</organism>
<sequence>MKKRKKVEMEKHEYFLRFSYIVLMGFGFPIMRFMSIHFETLNNNAVRFLSGGFFLILLCFFRFRKELIKIMEKPKIIYKLLLLSIFMTGNMYFFINGLKNTSALSGSIFGILAMPLSISMAAIFYKDERERAKRKSFFFGSFFAVVASLVFVFSGNNGGGDSFNFLKGGLFLLIAIFIQSIQNLVVKNVAKTLHAVVISAFTATFSGVIFLFLSIQTGKIIQFQEIGFSLLLALVFAGIYGMLTGMLMAFYIVQKQGVIVFNLIQLLIPLSTAIVGYFSLGERITAVQGFSAIFVVLACIFALKQKK</sequence>
<dbReference type="GO" id="GO:0005886">
    <property type="term" value="C:plasma membrane"/>
    <property type="evidence" value="ECO:0007669"/>
    <property type="project" value="UniProtKB-SubCell"/>
</dbReference>
<evidence type="ECO:0000256" key="1">
    <source>
        <dbReference type="ARBA" id="ARBA00004651"/>
    </source>
</evidence>
<dbReference type="AlphaFoldDB" id="A0A017H3E2"/>